<accession>A0A0A9A9C3</accession>
<reference evidence="1" key="1">
    <citation type="submission" date="2014-09" db="EMBL/GenBank/DDBJ databases">
        <authorList>
            <person name="Magalhaes I.L.F."/>
            <person name="Oliveira U."/>
            <person name="Santos F.R."/>
            <person name="Vidigal T.H.D.A."/>
            <person name="Brescovit A.D."/>
            <person name="Santos A.J."/>
        </authorList>
    </citation>
    <scope>NUCLEOTIDE SEQUENCE</scope>
    <source>
        <tissue evidence="1">Shoot tissue taken approximately 20 cm above the soil surface</tissue>
    </source>
</reference>
<evidence type="ECO:0000313" key="1">
    <source>
        <dbReference type="EMBL" id="JAD47676.1"/>
    </source>
</evidence>
<protein>
    <submittedName>
        <fullName evidence="1">Uncharacterized protein</fullName>
    </submittedName>
</protein>
<sequence length="33" mass="3863">MFIMCCTQEDSHKPKVWIRSSLMATGLRLHLTK</sequence>
<organism evidence="1">
    <name type="scientific">Arundo donax</name>
    <name type="common">Giant reed</name>
    <name type="synonym">Donax arundinaceus</name>
    <dbReference type="NCBI Taxonomy" id="35708"/>
    <lineage>
        <taxon>Eukaryota</taxon>
        <taxon>Viridiplantae</taxon>
        <taxon>Streptophyta</taxon>
        <taxon>Embryophyta</taxon>
        <taxon>Tracheophyta</taxon>
        <taxon>Spermatophyta</taxon>
        <taxon>Magnoliopsida</taxon>
        <taxon>Liliopsida</taxon>
        <taxon>Poales</taxon>
        <taxon>Poaceae</taxon>
        <taxon>PACMAD clade</taxon>
        <taxon>Arundinoideae</taxon>
        <taxon>Arundineae</taxon>
        <taxon>Arundo</taxon>
    </lineage>
</organism>
<dbReference type="EMBL" id="GBRH01250219">
    <property type="protein sequence ID" value="JAD47676.1"/>
    <property type="molecule type" value="Transcribed_RNA"/>
</dbReference>
<dbReference type="AlphaFoldDB" id="A0A0A9A9C3"/>
<name>A0A0A9A9C3_ARUDO</name>
<reference evidence="1" key="2">
    <citation type="journal article" date="2015" name="Data Brief">
        <title>Shoot transcriptome of the giant reed, Arundo donax.</title>
        <authorList>
            <person name="Barrero R.A."/>
            <person name="Guerrero F.D."/>
            <person name="Moolhuijzen P."/>
            <person name="Goolsby J.A."/>
            <person name="Tidwell J."/>
            <person name="Bellgard S.E."/>
            <person name="Bellgard M.I."/>
        </authorList>
    </citation>
    <scope>NUCLEOTIDE SEQUENCE</scope>
    <source>
        <tissue evidence="1">Shoot tissue taken approximately 20 cm above the soil surface</tissue>
    </source>
</reference>
<proteinExistence type="predicted"/>